<proteinExistence type="predicted"/>
<gene>
    <name evidence="1" type="ORF">PAPYR_7681</name>
</gene>
<dbReference type="InterPro" id="IPR032675">
    <property type="entry name" value="LRR_dom_sf"/>
</dbReference>
<dbReference type="PANTHER" id="PTHR13382">
    <property type="entry name" value="MITOCHONDRIAL ATP SYNTHASE COUPLING FACTOR B"/>
    <property type="match status" value="1"/>
</dbReference>
<protein>
    <submittedName>
        <fullName evidence="1">Uncharacterized protein</fullName>
    </submittedName>
</protein>
<dbReference type="Gene3D" id="3.80.10.10">
    <property type="entry name" value="Ribonuclease Inhibitor"/>
    <property type="match status" value="2"/>
</dbReference>
<dbReference type="Proteomes" id="UP001141327">
    <property type="component" value="Unassembled WGS sequence"/>
</dbReference>
<comment type="caution">
    <text evidence="1">The sequence shown here is derived from an EMBL/GenBank/DDBJ whole genome shotgun (WGS) entry which is preliminary data.</text>
</comment>
<dbReference type="SUPFAM" id="SSF52047">
    <property type="entry name" value="RNI-like"/>
    <property type="match status" value="1"/>
</dbReference>
<sequence>MFPFEDLPVDLLLCVLDHFPTPIRGYCTLLGINHKIRATAYGSATTLSFATMEGELSENVYYCIPTASELAALVGPCHGLRVLEFPRHYSLFECGRGGPVTDAWVDQAFGGHELLRELHIPSGSGLSEYALMRILAHLGGLEVFTLGTAGDRPGLADFQATSTAGRTERLTRLPFGTGLLAALGSHCPRLTRLELWFAPLASSALDFGLLGGCPGLRELSLATSNQTLGVLLQARRLLPHLETLDVPALMAAPPPSLRRLTVRDPASWQDLDPALSGLSALEHLWLPLGAAPMWAGPSARWLESILHKNRGTLTTLHLAHPLTLRPEALCDLPALRELTVHLGPKPTLTQLVPALSRVVYATVFLGPYSERILGPLVLTSRRLQSLAIIADRSHASVEELTLHCPNLRRLDVTGLYSSPQSKCVTTLDCPLLETLLGLPACTLAVPCGPLVRLRTLSGGAIFAITGHPWFDQIPVLFPALRAVRALSAPGHGSVEALCRGALLPDLQALTGLALSGDINRLPPVLTLQLGATLRDLELTPTWSSSRLSQLTVDGPGLTRLAILDTTASRVTLRTPALRVLRAEASAVTTVEVDPTAGVPPLRWLRGRLPWNTVLSLARACAETLCAVDLTLLPPGPADINPADLTAAIGAMPRLRSLSLSGTGSLPGRLRVSHPGLRRLTLETAPTDGAPFALHLACPRLEEVLLRGDGDPVVLDLEEGDDASLPWLLRAGPVEAQTADRLAVMCPGAIVERTDPMDQLDGAFW</sequence>
<accession>A0ABQ8UCF8</accession>
<reference evidence="1" key="1">
    <citation type="journal article" date="2022" name="bioRxiv">
        <title>Genomics of Preaxostyla Flagellates Illuminates Evolutionary Transitions and the Path Towards Mitochondrial Loss.</title>
        <authorList>
            <person name="Novak L.V.F."/>
            <person name="Treitli S.C."/>
            <person name="Pyrih J."/>
            <person name="Halakuc P."/>
            <person name="Pipaliya S.V."/>
            <person name="Vacek V."/>
            <person name="Brzon O."/>
            <person name="Soukal P."/>
            <person name="Eme L."/>
            <person name="Dacks J.B."/>
            <person name="Karnkowska A."/>
            <person name="Elias M."/>
            <person name="Hampl V."/>
        </authorList>
    </citation>
    <scope>NUCLEOTIDE SEQUENCE</scope>
    <source>
        <strain evidence="1">RCP-MX</strain>
    </source>
</reference>
<dbReference type="EMBL" id="JAPMOS010000057">
    <property type="protein sequence ID" value="KAJ4456958.1"/>
    <property type="molecule type" value="Genomic_DNA"/>
</dbReference>
<evidence type="ECO:0000313" key="1">
    <source>
        <dbReference type="EMBL" id="KAJ4456958.1"/>
    </source>
</evidence>
<name>A0ABQ8UCF8_9EUKA</name>
<organism evidence="1 2">
    <name type="scientific">Paratrimastix pyriformis</name>
    <dbReference type="NCBI Taxonomy" id="342808"/>
    <lineage>
        <taxon>Eukaryota</taxon>
        <taxon>Metamonada</taxon>
        <taxon>Preaxostyla</taxon>
        <taxon>Paratrimastigidae</taxon>
        <taxon>Paratrimastix</taxon>
    </lineage>
</organism>
<keyword evidence="2" id="KW-1185">Reference proteome</keyword>
<evidence type="ECO:0000313" key="2">
    <source>
        <dbReference type="Proteomes" id="UP001141327"/>
    </source>
</evidence>
<dbReference type="InterPro" id="IPR050648">
    <property type="entry name" value="F-box_LRR-repeat"/>
</dbReference>